<dbReference type="AlphaFoldDB" id="A0A7J6V597"/>
<organism evidence="1 2">
    <name type="scientific">Thalictrum thalictroides</name>
    <name type="common">Rue-anemone</name>
    <name type="synonym">Anemone thalictroides</name>
    <dbReference type="NCBI Taxonomy" id="46969"/>
    <lineage>
        <taxon>Eukaryota</taxon>
        <taxon>Viridiplantae</taxon>
        <taxon>Streptophyta</taxon>
        <taxon>Embryophyta</taxon>
        <taxon>Tracheophyta</taxon>
        <taxon>Spermatophyta</taxon>
        <taxon>Magnoliopsida</taxon>
        <taxon>Ranunculales</taxon>
        <taxon>Ranunculaceae</taxon>
        <taxon>Thalictroideae</taxon>
        <taxon>Thalictrum</taxon>
    </lineage>
</organism>
<sequence>MVYFLNYDFDDLCTIDKIREAFSFPDDVELKFCDKIKSTTDPKIAFDNLKAKLHFPFSAILYEYLNLQDLAVGQLTPHSYRFLVYQGILAKNLRELVPHGREKAPDCACSRTQGLEERRRNFFRGGVEDPELLSRPFDIAVFREFLQ</sequence>
<evidence type="ECO:0000313" key="2">
    <source>
        <dbReference type="Proteomes" id="UP000554482"/>
    </source>
</evidence>
<name>A0A7J6V597_THATH</name>
<dbReference type="OrthoDB" id="10585416at2759"/>
<dbReference type="Proteomes" id="UP000554482">
    <property type="component" value="Unassembled WGS sequence"/>
</dbReference>
<comment type="caution">
    <text evidence="1">The sequence shown here is derived from an EMBL/GenBank/DDBJ whole genome shotgun (WGS) entry which is preliminary data.</text>
</comment>
<gene>
    <name evidence="1" type="ORF">FRX31_031088</name>
</gene>
<proteinExistence type="predicted"/>
<dbReference type="EMBL" id="JABWDY010038933">
    <property type="protein sequence ID" value="KAF5179325.1"/>
    <property type="molecule type" value="Genomic_DNA"/>
</dbReference>
<feature type="non-terminal residue" evidence="1">
    <location>
        <position position="1"/>
    </location>
</feature>
<protein>
    <submittedName>
        <fullName evidence="1">Uncharacterized protein</fullName>
    </submittedName>
</protein>
<accession>A0A7J6V597</accession>
<reference evidence="1 2" key="1">
    <citation type="submission" date="2020-06" db="EMBL/GenBank/DDBJ databases">
        <title>Transcriptomic and genomic resources for Thalictrum thalictroides and T. hernandezii: Facilitating candidate gene discovery in an emerging model plant lineage.</title>
        <authorList>
            <person name="Arias T."/>
            <person name="Riano-Pachon D.M."/>
            <person name="Di Stilio V.S."/>
        </authorList>
    </citation>
    <scope>NUCLEOTIDE SEQUENCE [LARGE SCALE GENOMIC DNA]</scope>
    <source>
        <strain evidence="2">cv. WT478/WT964</strain>
        <tissue evidence="1">Leaves</tissue>
    </source>
</reference>
<evidence type="ECO:0000313" key="1">
    <source>
        <dbReference type="EMBL" id="KAF5179325.1"/>
    </source>
</evidence>
<keyword evidence="2" id="KW-1185">Reference proteome</keyword>